<name>A0ACD1E511_9MICO</name>
<dbReference type="Proteomes" id="UP000681794">
    <property type="component" value="Chromosome"/>
</dbReference>
<dbReference type="EMBL" id="CP076544">
    <property type="protein sequence ID" value="QWS34053.1"/>
    <property type="molecule type" value="Genomic_DNA"/>
</dbReference>
<accession>A0ACD1E511</accession>
<evidence type="ECO:0000313" key="2">
    <source>
        <dbReference type="Proteomes" id="UP000681794"/>
    </source>
</evidence>
<evidence type="ECO:0000313" key="1">
    <source>
        <dbReference type="EMBL" id="QWS34053.1"/>
    </source>
</evidence>
<gene>
    <name evidence="1" type="ORF">KM842_02290</name>
</gene>
<proteinExistence type="predicted"/>
<keyword evidence="2" id="KW-1185">Reference proteome</keyword>
<dbReference type="EC" id="4.2.1.113" evidence="1"/>
<sequence length="368" mass="38369">MLVRRPGGPLGGTVRRPGRSCEDGRVPDVTPPSRPSAPVPAAGLPDLTDLLASARVVALPMRVRFRGITEREAVLLRGPEGWTEFSPFVEYDDAEAAAWLRAAVDFGWTRHEPAADSVPVNATVPAIAAEDVPDLLRRYPGCTTAKVKVAEPGTSVDDDVARVAAVRRVMGEDAAVRVDANGLWSLDDAEAALGRLAPFRLQYAEQPVASVADLAELRSRLAGLGIPIAADESVRKASDPLAVARAGAADVLVVKAQPLGGVTAARGIVAEAGLPCVVSSALDTSVGLGMGAFLAAEAMAPGYAAGLGTAAMFAGDVTTDPLLPVDGRVAVRRVEPDGELLDRWAAAPERTAWWRARLQRVHALLAAG</sequence>
<protein>
    <submittedName>
        <fullName evidence="1">O-succinylbenzoate synthase</fullName>
        <ecNumber evidence="1">4.2.1.113</ecNumber>
    </submittedName>
</protein>
<organism evidence="1 2">
    <name type="scientific">Curtobacterium aetherium</name>
    <dbReference type="NCBI Taxonomy" id="2841594"/>
    <lineage>
        <taxon>Bacteria</taxon>
        <taxon>Bacillati</taxon>
        <taxon>Actinomycetota</taxon>
        <taxon>Actinomycetes</taxon>
        <taxon>Micrococcales</taxon>
        <taxon>Microbacteriaceae</taxon>
        <taxon>Curtobacterium</taxon>
    </lineage>
</organism>
<keyword evidence="1" id="KW-0456">Lyase</keyword>
<reference evidence="1" key="1">
    <citation type="submission" date="2021-06" db="EMBL/GenBank/DDBJ databases">
        <authorList>
            <person name="Ellington A.J."/>
            <person name="Bryan N.C."/>
            <person name="Christner B.C."/>
            <person name="Reisch C.R."/>
        </authorList>
    </citation>
    <scope>NUCLEOTIDE SEQUENCE</scope>
    <source>
        <strain evidence="1">L6-1</strain>
    </source>
</reference>